<gene>
    <name evidence="4" type="ORF">TrRE_jg8819</name>
</gene>
<dbReference type="PANTHER" id="PTHR28654">
    <property type="entry name" value="AXIN INTERACTOR, DORSALIZATION-ASSOCIATED PROTEIN"/>
    <property type="match status" value="1"/>
</dbReference>
<feature type="region of interest" description="Disordered" evidence="1">
    <location>
        <begin position="149"/>
        <end position="177"/>
    </location>
</feature>
<evidence type="ECO:0000313" key="4">
    <source>
        <dbReference type="EMBL" id="GMH51028.1"/>
    </source>
</evidence>
<proteinExistence type="predicted"/>
<dbReference type="GO" id="GO:0005509">
    <property type="term" value="F:calcium ion binding"/>
    <property type="evidence" value="ECO:0007669"/>
    <property type="project" value="InterPro"/>
</dbReference>
<dbReference type="PROSITE" id="PS50222">
    <property type="entry name" value="EF_HAND_2"/>
    <property type="match status" value="1"/>
</dbReference>
<dbReference type="AlphaFoldDB" id="A0A9W7DUC6"/>
<dbReference type="InterPro" id="IPR025939">
    <property type="entry name" value="Aida_C"/>
</dbReference>
<dbReference type="EMBL" id="BRXZ01003262">
    <property type="protein sequence ID" value="GMH51028.1"/>
    <property type="molecule type" value="Genomic_DNA"/>
</dbReference>
<evidence type="ECO:0000259" key="3">
    <source>
        <dbReference type="PROSITE" id="PS51911"/>
    </source>
</evidence>
<evidence type="ECO:0000256" key="1">
    <source>
        <dbReference type="SAM" id="MobiDB-lite"/>
    </source>
</evidence>
<dbReference type="GO" id="GO:0035091">
    <property type="term" value="F:phosphatidylinositol binding"/>
    <property type="evidence" value="ECO:0007669"/>
    <property type="project" value="TreeGrafter"/>
</dbReference>
<dbReference type="Gene3D" id="2.60.40.150">
    <property type="entry name" value="C2 domain"/>
    <property type="match status" value="1"/>
</dbReference>
<feature type="domain" description="EF-hand" evidence="2">
    <location>
        <begin position="363"/>
        <end position="398"/>
    </location>
</feature>
<dbReference type="OrthoDB" id="26525at2759"/>
<dbReference type="InterPro" id="IPR011992">
    <property type="entry name" value="EF-hand-dom_pair"/>
</dbReference>
<dbReference type="GO" id="GO:0016020">
    <property type="term" value="C:membrane"/>
    <property type="evidence" value="ECO:0007669"/>
    <property type="project" value="TreeGrafter"/>
</dbReference>
<keyword evidence="5" id="KW-1185">Reference proteome</keyword>
<protein>
    <recommendedName>
        <fullName evidence="6">Calmodulin</fullName>
    </recommendedName>
</protein>
<dbReference type="InterPro" id="IPR002048">
    <property type="entry name" value="EF_hand_dom"/>
</dbReference>
<dbReference type="PANTHER" id="PTHR28654:SF1">
    <property type="entry name" value="AXIN INTERACTOR, DORSALIZATION-ASSOCIATED PROTEIN"/>
    <property type="match status" value="1"/>
</dbReference>
<feature type="non-terminal residue" evidence="4">
    <location>
        <position position="445"/>
    </location>
</feature>
<feature type="compositionally biased region" description="Polar residues" evidence="1">
    <location>
        <begin position="149"/>
        <end position="174"/>
    </location>
</feature>
<evidence type="ECO:0000313" key="5">
    <source>
        <dbReference type="Proteomes" id="UP001165082"/>
    </source>
</evidence>
<reference evidence="4" key="1">
    <citation type="submission" date="2022-07" db="EMBL/GenBank/DDBJ databases">
        <title>Genome analysis of Parmales, a sister group of diatoms, reveals the evolutionary specialization of diatoms from phago-mixotrophs to photoautotrophs.</title>
        <authorList>
            <person name="Ban H."/>
            <person name="Sato S."/>
            <person name="Yoshikawa S."/>
            <person name="Kazumasa Y."/>
            <person name="Nakamura Y."/>
            <person name="Ichinomiya M."/>
            <person name="Saitoh K."/>
            <person name="Sato N."/>
            <person name="Blanc-Mathieu R."/>
            <person name="Endo H."/>
            <person name="Kuwata A."/>
            <person name="Ogata H."/>
        </authorList>
    </citation>
    <scope>NUCLEOTIDE SEQUENCE</scope>
</reference>
<feature type="domain" description="C2 Aida-type" evidence="3">
    <location>
        <begin position="1"/>
        <end position="148"/>
    </location>
</feature>
<dbReference type="PROSITE" id="PS51911">
    <property type="entry name" value="C2_AIDA"/>
    <property type="match status" value="1"/>
</dbReference>
<comment type="caution">
    <text evidence="4">The sequence shown here is derived from an EMBL/GenBank/DDBJ whole genome shotgun (WGS) entry which is preliminary data.</text>
</comment>
<accession>A0A9W7DUC6</accession>
<dbReference type="InterPro" id="IPR035892">
    <property type="entry name" value="C2_domain_sf"/>
</dbReference>
<dbReference type="Proteomes" id="UP001165082">
    <property type="component" value="Unassembled WGS sequence"/>
</dbReference>
<organism evidence="4 5">
    <name type="scientific">Triparma retinervis</name>
    <dbReference type="NCBI Taxonomy" id="2557542"/>
    <lineage>
        <taxon>Eukaryota</taxon>
        <taxon>Sar</taxon>
        <taxon>Stramenopiles</taxon>
        <taxon>Ochrophyta</taxon>
        <taxon>Bolidophyceae</taxon>
        <taxon>Parmales</taxon>
        <taxon>Triparmaceae</taxon>
        <taxon>Triparma</taxon>
    </lineage>
</organism>
<evidence type="ECO:0008006" key="6">
    <source>
        <dbReference type="Google" id="ProtNLM"/>
    </source>
</evidence>
<dbReference type="Gene3D" id="1.10.238.10">
    <property type="entry name" value="EF-hand"/>
    <property type="match status" value="1"/>
</dbReference>
<name>A0A9W7DUC6_9STRA</name>
<evidence type="ECO:0000259" key="2">
    <source>
        <dbReference type="PROSITE" id="PS50222"/>
    </source>
</evidence>
<sequence>PTFEHSYFSVAISKIGLKDASTFGYIDPYIVVTVADARGCIIDQQQTPPARLISGSYIFFSDVVVNLSTPISQLEEGNCGIFFELMHYKSKKARTSCRCWGFMETDEIVNGGASLELYKKPADFMRRKKNIHLFSIKDLFLYVTGQAQSPGSSLSGAVTDDGTASVTSSRSNKSGFKEPSNFRLMDVIGAAAKKQNVSLFSVNRSRLESAGTMARNTHKKNYKYKVAEDGGGRGRSWSEKSSDQIAAQAGKSRAISAFNNNPNLGQASFANVNADAASMDGEDPNLMELQKQHLRGIFAAACTDHEGDGDMSLNSTNLREAVSMTGLYPGRALLGQFATGGKKGVDLSAFLAVILENLEYEKDMMDDLVTLFEMFDEDGTGTITAKSLRHLLMEVLTSDQTELSRAEFDEFLEYAGLEGGEIIDYRALANNFMLSKPELKMVVER</sequence>
<dbReference type="Pfam" id="PF14186">
    <property type="entry name" value="Aida_C2"/>
    <property type="match status" value="1"/>
</dbReference>
<dbReference type="SUPFAM" id="SSF47473">
    <property type="entry name" value="EF-hand"/>
    <property type="match status" value="1"/>
</dbReference>